<dbReference type="Gene3D" id="1.10.10.10">
    <property type="entry name" value="Winged helix-like DNA-binding domain superfamily/Winged helix DNA-binding domain"/>
    <property type="match status" value="1"/>
</dbReference>
<dbReference type="STRING" id="590998.Celf_1208"/>
<name>F4H3C2_CELFA</name>
<dbReference type="CDD" id="cd00090">
    <property type="entry name" value="HTH_ARSR"/>
    <property type="match status" value="1"/>
</dbReference>
<reference evidence="3 4" key="1">
    <citation type="submission" date="2011-04" db="EMBL/GenBank/DDBJ databases">
        <title>Complete sequence of Cellulomonas fimi ATCC 484.</title>
        <authorList>
            <consortium name="US DOE Joint Genome Institute"/>
            <person name="Lucas S."/>
            <person name="Han J."/>
            <person name="Lapidus A."/>
            <person name="Cheng J.-F."/>
            <person name="Goodwin L."/>
            <person name="Pitluck S."/>
            <person name="Peters L."/>
            <person name="Chertkov O."/>
            <person name="Detter J.C."/>
            <person name="Han C."/>
            <person name="Tapia R."/>
            <person name="Land M."/>
            <person name="Hauser L."/>
            <person name="Kyrpides N."/>
            <person name="Ivanova N."/>
            <person name="Ovchinnikova G."/>
            <person name="Pagani I."/>
            <person name="Mead D."/>
            <person name="Brumm P."/>
            <person name="Woyke T."/>
        </authorList>
    </citation>
    <scope>NUCLEOTIDE SEQUENCE [LARGE SCALE GENOMIC DNA]</scope>
    <source>
        <strain evidence="4">ATCC 484 / DSM 20113 / JCM 1341 / NBRC 15513 / NCIMB 8980 / NCTC 7547</strain>
    </source>
</reference>
<dbReference type="AlphaFoldDB" id="F4H3C2"/>
<dbReference type="EMBL" id="CP002666">
    <property type="protein sequence ID" value="AEE45343.1"/>
    <property type="molecule type" value="Genomic_DNA"/>
</dbReference>
<dbReference type="SUPFAM" id="SSF46785">
    <property type="entry name" value="Winged helix' DNA-binding domain"/>
    <property type="match status" value="1"/>
</dbReference>
<sequence length="239" mass="24786">MRHHHFHHDPDLHDVPGEGDRRGRGGGFGPGPGFRPGPGPGFGAGFGPGPRGGFGPRHGGPHGRGGRGRAGRGDIRAAVLLLLAEQPMHGYQLIQEVAERSQGRWRPSPGAVYPALALLEDEGLVTLVAQGGRRLASLTDAGRAHVEEHRDALGAPWLDAAERPEQPHRALRPALEALSAAAVQVARTGTPEQATAAVAVLDRARRDLYLLLAGEPVAPADLHAVAGQGGDAPAEGATA</sequence>
<dbReference type="Proteomes" id="UP000008460">
    <property type="component" value="Chromosome"/>
</dbReference>
<dbReference type="RefSeq" id="WP_013770369.1">
    <property type="nucleotide sequence ID" value="NC_015514.1"/>
</dbReference>
<evidence type="ECO:0000313" key="4">
    <source>
        <dbReference type="Proteomes" id="UP000008460"/>
    </source>
</evidence>
<evidence type="ECO:0000313" key="3">
    <source>
        <dbReference type="EMBL" id="AEE45343.1"/>
    </source>
</evidence>
<feature type="compositionally biased region" description="Basic residues" evidence="1">
    <location>
        <begin position="59"/>
        <end position="70"/>
    </location>
</feature>
<dbReference type="PANTHER" id="PTHR43252">
    <property type="entry name" value="TRANSCRIPTIONAL REGULATOR YQJI"/>
    <property type="match status" value="1"/>
</dbReference>
<gene>
    <name evidence="3" type="ordered locus">Celf_1208</name>
</gene>
<feature type="compositionally biased region" description="Gly residues" evidence="1">
    <location>
        <begin position="40"/>
        <end position="58"/>
    </location>
</feature>
<dbReference type="Pfam" id="PF03551">
    <property type="entry name" value="PadR"/>
    <property type="match status" value="1"/>
</dbReference>
<dbReference type="InterPro" id="IPR036390">
    <property type="entry name" value="WH_DNA-bd_sf"/>
</dbReference>
<dbReference type="InterPro" id="IPR036388">
    <property type="entry name" value="WH-like_DNA-bd_sf"/>
</dbReference>
<dbReference type="eggNOG" id="COG1695">
    <property type="taxonomic scope" value="Bacteria"/>
</dbReference>
<dbReference type="KEGG" id="cfi:Celf_1208"/>
<dbReference type="InterPro" id="IPR005149">
    <property type="entry name" value="Tscrpt_reg_PadR_N"/>
</dbReference>
<feature type="domain" description="Transcription regulator PadR N-terminal" evidence="2">
    <location>
        <begin position="79"/>
        <end position="147"/>
    </location>
</feature>
<feature type="compositionally biased region" description="Basic and acidic residues" evidence="1">
    <location>
        <begin position="8"/>
        <end position="23"/>
    </location>
</feature>
<evidence type="ECO:0000256" key="1">
    <source>
        <dbReference type="SAM" id="MobiDB-lite"/>
    </source>
</evidence>
<proteinExistence type="predicted"/>
<dbReference type="HOGENOM" id="CLU_063440_1_2_11"/>
<accession>F4H3C2</accession>
<organism evidence="3 4">
    <name type="scientific">Cellulomonas fimi (strain ATCC 484 / DSM 20113 / JCM 1341 / CCUG 24087 / LMG 16345 / NBRC 15513 / NCIMB 8980 / NCTC 7547 / NRS-133)</name>
    <dbReference type="NCBI Taxonomy" id="590998"/>
    <lineage>
        <taxon>Bacteria</taxon>
        <taxon>Bacillati</taxon>
        <taxon>Actinomycetota</taxon>
        <taxon>Actinomycetes</taxon>
        <taxon>Micrococcales</taxon>
        <taxon>Cellulomonadaceae</taxon>
        <taxon>Cellulomonas</taxon>
    </lineage>
</organism>
<evidence type="ECO:0000259" key="2">
    <source>
        <dbReference type="Pfam" id="PF03551"/>
    </source>
</evidence>
<dbReference type="PANTHER" id="PTHR43252:SF2">
    <property type="entry name" value="TRANSCRIPTION REGULATOR, PADR-LIKE FAMILY"/>
    <property type="match status" value="1"/>
</dbReference>
<dbReference type="InterPro" id="IPR011991">
    <property type="entry name" value="ArsR-like_HTH"/>
</dbReference>
<keyword evidence="4" id="KW-1185">Reference proteome</keyword>
<protein>
    <submittedName>
        <fullName evidence="3">Transcriptional regulator, PadR-like family</fullName>
    </submittedName>
</protein>
<feature type="region of interest" description="Disordered" evidence="1">
    <location>
        <begin position="1"/>
        <end position="71"/>
    </location>
</feature>